<accession>A0ABM8ZPL1</accession>
<dbReference type="PANTHER" id="PTHR45138">
    <property type="entry name" value="REGULATORY COMPONENTS OF SENSORY TRANSDUCTION SYSTEM"/>
    <property type="match status" value="1"/>
</dbReference>
<keyword evidence="5" id="KW-1185">Reference proteome</keyword>
<comment type="catalytic activity">
    <reaction evidence="2">
        <text>2 GTP = 3',3'-c-di-GMP + 2 diphosphate</text>
        <dbReference type="Rhea" id="RHEA:24898"/>
        <dbReference type="ChEBI" id="CHEBI:33019"/>
        <dbReference type="ChEBI" id="CHEBI:37565"/>
        <dbReference type="ChEBI" id="CHEBI:58805"/>
        <dbReference type="EC" id="2.7.7.65"/>
    </reaction>
</comment>
<dbReference type="SUPFAM" id="SSF55073">
    <property type="entry name" value="Nucleotide cyclase"/>
    <property type="match status" value="1"/>
</dbReference>
<evidence type="ECO:0000313" key="4">
    <source>
        <dbReference type="EMBL" id="CAH0530019.1"/>
    </source>
</evidence>
<protein>
    <recommendedName>
        <fullName evidence="1">diguanylate cyclase</fullName>
        <ecNumber evidence="1">2.7.7.65</ecNumber>
    </recommendedName>
</protein>
<dbReference type="EC" id="2.7.7.65" evidence="1"/>
<dbReference type="InterPro" id="IPR050469">
    <property type="entry name" value="Diguanylate_Cyclase"/>
</dbReference>
<evidence type="ECO:0000256" key="1">
    <source>
        <dbReference type="ARBA" id="ARBA00012528"/>
    </source>
</evidence>
<dbReference type="PANTHER" id="PTHR45138:SF9">
    <property type="entry name" value="DIGUANYLATE CYCLASE DGCM-RELATED"/>
    <property type="match status" value="1"/>
</dbReference>
<dbReference type="Gene3D" id="3.30.450.20">
    <property type="entry name" value="PAS domain"/>
    <property type="match status" value="1"/>
</dbReference>
<dbReference type="InterPro" id="IPR043128">
    <property type="entry name" value="Rev_trsase/Diguanyl_cyclase"/>
</dbReference>
<name>A0ABM8ZPL1_9VIBR</name>
<comment type="caution">
    <text evidence="4">The sequence shown here is derived from an EMBL/GenBank/DDBJ whole genome shotgun (WGS) entry which is preliminary data.</text>
</comment>
<evidence type="ECO:0000313" key="5">
    <source>
        <dbReference type="Proteomes" id="UP000838160"/>
    </source>
</evidence>
<evidence type="ECO:0000256" key="2">
    <source>
        <dbReference type="ARBA" id="ARBA00034247"/>
    </source>
</evidence>
<reference evidence="4" key="1">
    <citation type="submission" date="2021-12" db="EMBL/GenBank/DDBJ databases">
        <authorList>
            <person name="Rodrigo-Torres L."/>
            <person name="Arahal R. D."/>
            <person name="Lucena T."/>
        </authorList>
    </citation>
    <scope>NUCLEOTIDE SEQUENCE</scope>
    <source>
        <strain evidence="4">CECT 8226</strain>
    </source>
</reference>
<dbReference type="InterPro" id="IPR000160">
    <property type="entry name" value="GGDEF_dom"/>
</dbReference>
<organism evidence="4 5">
    <name type="scientific">Vibrio hippocampi</name>
    <dbReference type="NCBI Taxonomy" id="654686"/>
    <lineage>
        <taxon>Bacteria</taxon>
        <taxon>Pseudomonadati</taxon>
        <taxon>Pseudomonadota</taxon>
        <taxon>Gammaproteobacteria</taxon>
        <taxon>Vibrionales</taxon>
        <taxon>Vibrionaceae</taxon>
        <taxon>Vibrio</taxon>
    </lineage>
</organism>
<dbReference type="CDD" id="cd01949">
    <property type="entry name" value="GGDEF"/>
    <property type="match status" value="1"/>
</dbReference>
<proteinExistence type="predicted"/>
<dbReference type="Pfam" id="PF00990">
    <property type="entry name" value="GGDEF"/>
    <property type="match status" value="1"/>
</dbReference>
<evidence type="ECO:0000259" key="3">
    <source>
        <dbReference type="PROSITE" id="PS50887"/>
    </source>
</evidence>
<dbReference type="SMART" id="SM00267">
    <property type="entry name" value="GGDEF"/>
    <property type="match status" value="1"/>
</dbReference>
<dbReference type="EMBL" id="CAKLCM010000003">
    <property type="protein sequence ID" value="CAH0530019.1"/>
    <property type="molecule type" value="Genomic_DNA"/>
</dbReference>
<gene>
    <name evidence="4" type="ORF">VHP8226_03745</name>
</gene>
<dbReference type="InterPro" id="IPR029787">
    <property type="entry name" value="Nucleotide_cyclase"/>
</dbReference>
<dbReference type="Proteomes" id="UP000838160">
    <property type="component" value="Unassembled WGS sequence"/>
</dbReference>
<feature type="domain" description="GGDEF" evidence="3">
    <location>
        <begin position="261"/>
        <end position="386"/>
    </location>
</feature>
<dbReference type="RefSeq" id="WP_237486540.1">
    <property type="nucleotide sequence ID" value="NZ_CAKLCM010000003.1"/>
</dbReference>
<dbReference type="NCBIfam" id="TIGR00254">
    <property type="entry name" value="GGDEF"/>
    <property type="match status" value="1"/>
</dbReference>
<sequence length="386" mass="43617">MTNQFNRIALGLGLTAASAAAMECKKDRHNRTAFYYACPYFQVFPPSVASTNSTPLFYCIYDTSKPINHENNHTTAMVNSVVFIARLAFMEESKFEEYEAIMTSLPDLVFVLTESGRYVAILGGHSSDQYHDGAFLENLSLFDVLPIQKAAWFIQKIKETLLADKLMVFEYSLSADDVENINPSSGPAGELRFEGRLSPLKSLRYGERAVVWVARNITERYQLEQKLIFQAEIDPLSNAFNRRKFFHCMELAFYNFQRYGDNVNFLLLDIDNFKQINDKYGHQAGDKVIQSIAQLCQAKLRKTDVFGRIGGDEFGIIYKSSPAGSLAFAKRLNKLILSVPSDISASFSIGISQFKQSDTTIEQIYQRADLALYQSKKAGRNMCCAH</sequence>
<dbReference type="Gene3D" id="3.30.70.270">
    <property type="match status" value="1"/>
</dbReference>
<dbReference type="PROSITE" id="PS50887">
    <property type="entry name" value="GGDEF"/>
    <property type="match status" value="1"/>
</dbReference>